<dbReference type="AlphaFoldDB" id="A0A1C7FC96"/>
<gene>
    <name evidence="2" type="primary">epsO</name>
    <name evidence="2" type="ORF">VSVS05_02597</name>
</gene>
<dbReference type="EMBL" id="CP016414">
    <property type="protein sequence ID" value="ANU37675.1"/>
    <property type="molecule type" value="Genomic_DNA"/>
</dbReference>
<keyword evidence="2" id="KW-0808">Transferase</keyword>
<organism evidence="2 3">
    <name type="scientific">Vibrio scophthalmi</name>
    <dbReference type="NCBI Taxonomy" id="45658"/>
    <lineage>
        <taxon>Bacteria</taxon>
        <taxon>Pseudomonadati</taxon>
        <taxon>Pseudomonadota</taxon>
        <taxon>Gammaproteobacteria</taxon>
        <taxon>Vibrionales</taxon>
        <taxon>Vibrionaceae</taxon>
        <taxon>Vibrio</taxon>
    </lineage>
</organism>
<name>A0A1C7FC96_9VIBR</name>
<keyword evidence="3" id="KW-1185">Reference proteome</keyword>
<evidence type="ECO:0000259" key="1">
    <source>
        <dbReference type="Pfam" id="PF04230"/>
    </source>
</evidence>
<accession>A0A1C7FC96</accession>
<sequence>MNNNWFEHLSYLKSCHSQVKEIIGSGKVCYLDIPFHFNVGDLLIYKGTEKFLQESDIQVVYRSFANNCNFKKVEGCDVILLHGGGNFGDIYDLHQKFRERIIKRFPDKKIICLPQSIHFGCSEELEKSAKIFNLHNDLHLLVRDRESLNIASLFSKNYYLMPDMAHSLHPLVDESEVEIVRIPTKRLKLNRIDIEKVDSKSLLNKCSFDWNQLISRYDIFSYKVLSKISKLASERCVLEWSKQTDNIVFNSIFYFSFYHEVQTDRLHGFLLSYLLGKKVILFDNSYGKNRRYFNTWFEDDNILITIKADRNASEDCVTY</sequence>
<dbReference type="Proteomes" id="UP000092528">
    <property type="component" value="Chromosome 1"/>
</dbReference>
<evidence type="ECO:0000313" key="3">
    <source>
        <dbReference type="Proteomes" id="UP000092528"/>
    </source>
</evidence>
<dbReference type="GO" id="GO:0016740">
    <property type="term" value="F:transferase activity"/>
    <property type="evidence" value="ECO:0007669"/>
    <property type="project" value="UniProtKB-KW"/>
</dbReference>
<proteinExistence type="predicted"/>
<protein>
    <submittedName>
        <fullName evidence="2">Pyruvyl transferase</fullName>
        <ecNumber evidence="2">2.-.-.-</ecNumber>
    </submittedName>
</protein>
<dbReference type="InterPro" id="IPR007345">
    <property type="entry name" value="Polysacch_pyruvyl_Trfase"/>
</dbReference>
<reference evidence="2 3" key="1">
    <citation type="submission" date="2016-07" db="EMBL/GenBank/DDBJ databases">
        <title>Genome sequencing of Vibrio scophthalmi strain VS-05, an isolated from Paralichthys olivaceus.</title>
        <authorList>
            <person name="Han H.-J."/>
        </authorList>
    </citation>
    <scope>NUCLEOTIDE SEQUENCE [LARGE SCALE GENOMIC DNA]</scope>
    <source>
        <strain evidence="2 3">VS-05</strain>
    </source>
</reference>
<dbReference type="EC" id="2.-.-.-" evidence="2"/>
<dbReference type="Pfam" id="PF04230">
    <property type="entry name" value="PS_pyruv_trans"/>
    <property type="match status" value="1"/>
</dbReference>
<feature type="domain" description="Polysaccharide pyruvyl transferase" evidence="1">
    <location>
        <begin position="38"/>
        <end position="200"/>
    </location>
</feature>
<evidence type="ECO:0000313" key="2">
    <source>
        <dbReference type="EMBL" id="ANU37675.1"/>
    </source>
</evidence>
<dbReference type="PATRIC" id="fig|45658.7.peg.2556"/>
<dbReference type="RefSeq" id="WP_065545800.1">
    <property type="nucleotide sequence ID" value="NZ_CP016414.1"/>
</dbReference>